<dbReference type="Pfam" id="PF01515">
    <property type="entry name" value="PTA_PTB"/>
    <property type="match status" value="1"/>
</dbReference>
<gene>
    <name evidence="5" type="ORF">E4634_17840</name>
</gene>
<feature type="domain" description="Phosphate acetyl/butaryl transferase" evidence="4">
    <location>
        <begin position="3"/>
        <end position="310"/>
    </location>
</feature>
<evidence type="ECO:0000259" key="4">
    <source>
        <dbReference type="Pfam" id="PF01515"/>
    </source>
</evidence>
<keyword evidence="2 5" id="KW-0808">Transferase</keyword>
<dbReference type="Gene3D" id="3.40.50.10750">
    <property type="entry name" value="Isocitrate/Isopropylmalate dehydrogenase-like"/>
    <property type="match status" value="1"/>
</dbReference>
<dbReference type="EMBL" id="SRLE01000013">
    <property type="protein sequence ID" value="TGD71515.1"/>
    <property type="molecule type" value="Genomic_DNA"/>
</dbReference>
<organism evidence="5 6">
    <name type="scientific">Mangrovimicrobium sediminis</name>
    <dbReference type="NCBI Taxonomy" id="2562682"/>
    <lineage>
        <taxon>Bacteria</taxon>
        <taxon>Pseudomonadati</taxon>
        <taxon>Pseudomonadota</taxon>
        <taxon>Gammaproteobacteria</taxon>
        <taxon>Cellvibrionales</taxon>
        <taxon>Halieaceae</taxon>
        <taxon>Mangrovimicrobium</taxon>
    </lineage>
</organism>
<comment type="caution">
    <text evidence="5">The sequence shown here is derived from an EMBL/GenBank/DDBJ whole genome shotgun (WGS) entry which is preliminary data.</text>
</comment>
<proteinExistence type="inferred from homology"/>
<evidence type="ECO:0000256" key="3">
    <source>
        <dbReference type="ARBA" id="ARBA00023315"/>
    </source>
</evidence>
<protein>
    <submittedName>
        <fullName evidence="5">Phosphate acetyltransferase</fullName>
    </submittedName>
</protein>
<accession>A0A4Z0LWS1</accession>
<evidence type="ECO:0000256" key="2">
    <source>
        <dbReference type="ARBA" id="ARBA00022679"/>
    </source>
</evidence>
<evidence type="ECO:0000313" key="5">
    <source>
        <dbReference type="EMBL" id="TGD71515.1"/>
    </source>
</evidence>
<dbReference type="RefSeq" id="WP_135446031.1">
    <property type="nucleotide sequence ID" value="NZ_SRLE01000013.1"/>
</dbReference>
<reference evidence="5 6" key="1">
    <citation type="submission" date="2019-04" db="EMBL/GenBank/DDBJ databases">
        <title>Taxonomy of novel Haliea sp. from mangrove soil of West Coast of India.</title>
        <authorList>
            <person name="Verma A."/>
            <person name="Kumar P."/>
            <person name="Krishnamurthi S."/>
        </authorList>
    </citation>
    <scope>NUCLEOTIDE SEQUENCE [LARGE SCALE GENOMIC DNA]</scope>
    <source>
        <strain evidence="5 6">SAOS-164</strain>
    </source>
</reference>
<dbReference type="InterPro" id="IPR042112">
    <property type="entry name" value="P_AcTrfase_dom2"/>
</dbReference>
<comment type="similarity">
    <text evidence="1">Belongs to the phosphate acetyltransferase and butyryltransferase family.</text>
</comment>
<evidence type="ECO:0000313" key="6">
    <source>
        <dbReference type="Proteomes" id="UP000298050"/>
    </source>
</evidence>
<sequence>MSFIDGLYARVRGAGKRIILPETDDPRVLEAARLMLDEQIAVPVFLAAPPQPVPGSLLVDDLVEREAALAECTAQLVERHRRKAMSAEEAAARLQQPLTLAAALLGAGHVDVGIAGSLATTGDVIRAGLSGVGLREDSRLVSSVFVMQFANKVLTYGDCAVMPEPDAAQLAQIAINAAHAHAALTGDTAKVAMLSFSTCGSAEHALVDKVREALALARAQAPELLIDGEFQYDTATVPEIGRRKAPDSAIAGQCNVLVYPDLNAGNIAYKIAQREGGARAMGPLLLGFAKPWMDLSRGCSSRDIVDLAVLSSLMA</sequence>
<dbReference type="PANTHER" id="PTHR43356">
    <property type="entry name" value="PHOSPHATE ACETYLTRANSFERASE"/>
    <property type="match status" value="1"/>
</dbReference>
<dbReference type="InterPro" id="IPR012147">
    <property type="entry name" value="P_Ac_Bu_trans"/>
</dbReference>
<dbReference type="Proteomes" id="UP000298050">
    <property type="component" value="Unassembled WGS sequence"/>
</dbReference>
<name>A0A4Z0LWS1_9GAMM</name>
<dbReference type="InterPro" id="IPR050500">
    <property type="entry name" value="Phos_Acetyltrans/Butyryltrans"/>
</dbReference>
<dbReference type="OrthoDB" id="9808984at2"/>
<dbReference type="AlphaFoldDB" id="A0A4Z0LWS1"/>
<dbReference type="InterPro" id="IPR042113">
    <property type="entry name" value="P_AcTrfase_dom1"/>
</dbReference>
<dbReference type="GO" id="GO:0016746">
    <property type="term" value="F:acyltransferase activity"/>
    <property type="evidence" value="ECO:0007669"/>
    <property type="project" value="UniProtKB-KW"/>
</dbReference>
<keyword evidence="6" id="KW-1185">Reference proteome</keyword>
<dbReference type="PIRSF" id="PIRSF000428">
    <property type="entry name" value="P_Ac_trans"/>
    <property type="match status" value="1"/>
</dbReference>
<dbReference type="PANTHER" id="PTHR43356:SF1">
    <property type="entry name" value="PHOSPHATE ACETYLTRANSFERASE EUTD"/>
    <property type="match status" value="1"/>
</dbReference>
<dbReference type="SUPFAM" id="SSF53659">
    <property type="entry name" value="Isocitrate/Isopropylmalate dehydrogenase-like"/>
    <property type="match status" value="1"/>
</dbReference>
<dbReference type="InterPro" id="IPR002505">
    <property type="entry name" value="PTA_PTB"/>
</dbReference>
<dbReference type="Gene3D" id="3.40.50.10950">
    <property type="match status" value="1"/>
</dbReference>
<evidence type="ECO:0000256" key="1">
    <source>
        <dbReference type="ARBA" id="ARBA00005656"/>
    </source>
</evidence>
<keyword evidence="3" id="KW-0012">Acyltransferase</keyword>